<organism evidence="1 2">
    <name type="scientific">Metamycoplasma faucium</name>
    <dbReference type="NCBI Taxonomy" id="56142"/>
    <lineage>
        <taxon>Bacteria</taxon>
        <taxon>Bacillati</taxon>
        <taxon>Mycoplasmatota</taxon>
        <taxon>Mycoplasmoidales</taxon>
        <taxon>Metamycoplasmataceae</taxon>
        <taxon>Metamycoplasma</taxon>
    </lineage>
</organism>
<dbReference type="GO" id="GO:0003677">
    <property type="term" value="F:DNA binding"/>
    <property type="evidence" value="ECO:0007669"/>
    <property type="project" value="UniProtKB-KW"/>
</dbReference>
<dbReference type="Proteomes" id="UP001622612">
    <property type="component" value="Chromosome"/>
</dbReference>
<name>A0ABZ2TRF1_9BACT</name>
<evidence type="ECO:0000313" key="1">
    <source>
        <dbReference type="EMBL" id="WYM97526.1"/>
    </source>
</evidence>
<dbReference type="RefSeq" id="WP_405312028.1">
    <property type="nucleotide sequence ID" value="NZ_CP088155.1"/>
</dbReference>
<dbReference type="EMBL" id="CP088155">
    <property type="protein sequence ID" value="WYM97526.1"/>
    <property type="molecule type" value="Genomic_DNA"/>
</dbReference>
<keyword evidence="2" id="KW-1185">Reference proteome</keyword>
<evidence type="ECO:0000313" key="2">
    <source>
        <dbReference type="Proteomes" id="UP001622612"/>
    </source>
</evidence>
<dbReference type="Gene3D" id="2.40.50.140">
    <property type="entry name" value="Nucleic acid-binding proteins"/>
    <property type="match status" value="1"/>
</dbReference>
<accession>A0ABZ2TRF1</accession>
<proteinExistence type="predicted"/>
<dbReference type="InterPro" id="IPR012340">
    <property type="entry name" value="NA-bd_OB-fold"/>
</dbReference>
<keyword evidence="1" id="KW-0238">DNA-binding</keyword>
<sequence>MDKIYNKFTGIGWVSKISKFKETKNGNKYITFNFVLFDPSNTDAAKWPAPIVVYLFENSNNNLDNLNLKENSLVQIEGKINSYFFKRKTEISIWATLLNELKI</sequence>
<reference evidence="1" key="1">
    <citation type="submission" date="2021-11" db="EMBL/GenBank/DDBJ databases">
        <title>The first genome sequence of unculturable Mycoplasma faucium obtained by de novo assembly of metagenomic reads.</title>
        <authorList>
            <person name="Sabat A.J."/>
            <person name="Bathoorn E."/>
            <person name="Akkerboom V."/>
            <person name="Friedrich A.W."/>
        </authorList>
    </citation>
    <scope>NUCLEOTIDE SEQUENCE [LARGE SCALE GENOMIC DNA]</scope>
    <source>
        <strain evidence="1">UMCG-MFM1</strain>
    </source>
</reference>
<protein>
    <submittedName>
        <fullName evidence="1">Single-stranded DNA-binding protein</fullName>
    </submittedName>
</protein>
<gene>
    <name evidence="1" type="ORF">LQ356_01325</name>
</gene>